<keyword evidence="1" id="KW-0489">Methyltransferase</keyword>
<accession>A0ABY4EMN1</accession>
<dbReference type="Proteomes" id="UP000831787">
    <property type="component" value="Chromosome"/>
</dbReference>
<dbReference type="SUPFAM" id="SSF53335">
    <property type="entry name" value="S-adenosyl-L-methionine-dependent methyltransferases"/>
    <property type="match status" value="1"/>
</dbReference>
<gene>
    <name evidence="1" type="ORF">MUN89_02620</name>
</gene>
<dbReference type="EMBL" id="CP095073">
    <property type="protein sequence ID" value="UOQ44867.1"/>
    <property type="molecule type" value="Genomic_DNA"/>
</dbReference>
<dbReference type="Gene3D" id="3.40.50.150">
    <property type="entry name" value="Vaccinia Virus protein VP39"/>
    <property type="match status" value="1"/>
</dbReference>
<sequence length="230" mass="26674">MNKTKLDLDKIIFIGRTYEEYIDMFALTEEHLQGKNILDCPAGACSFTAKAREQGISVTACDIAYDHSVEALEKKGQEDISHALVHMKKAESNYVWDYFHNLESLGDHRRTALEDCIRGMEVNRGHYLPVELPELPFHDQQFDLTLSAHFLFMYADRLDVEFHKQTLEELIRVTKEELRLFPLIDLEGHRYPHLDEIISFLHDQGCDVEEVNVGYEFQAGGNTMLKVRRL</sequence>
<evidence type="ECO:0000313" key="1">
    <source>
        <dbReference type="EMBL" id="UOQ44867.1"/>
    </source>
</evidence>
<keyword evidence="2" id="KW-1185">Reference proteome</keyword>
<protein>
    <submittedName>
        <fullName evidence="1">SAM-dependent methyltransferase</fullName>
    </submittedName>
</protein>
<evidence type="ECO:0000313" key="2">
    <source>
        <dbReference type="Proteomes" id="UP000831787"/>
    </source>
</evidence>
<name>A0ABY4EMN1_9BACI</name>
<dbReference type="InterPro" id="IPR029063">
    <property type="entry name" value="SAM-dependent_MTases_sf"/>
</dbReference>
<dbReference type="GO" id="GO:0032259">
    <property type="term" value="P:methylation"/>
    <property type="evidence" value="ECO:0007669"/>
    <property type="project" value="UniProtKB-KW"/>
</dbReference>
<dbReference type="GO" id="GO:0008168">
    <property type="term" value="F:methyltransferase activity"/>
    <property type="evidence" value="ECO:0007669"/>
    <property type="project" value="UniProtKB-KW"/>
</dbReference>
<keyword evidence="1" id="KW-0808">Transferase</keyword>
<proteinExistence type="predicted"/>
<dbReference type="RefSeq" id="WP_244711160.1">
    <property type="nucleotide sequence ID" value="NZ_CP095073.1"/>
</dbReference>
<reference evidence="1 2" key="1">
    <citation type="submission" date="2022-04" db="EMBL/GenBank/DDBJ databases">
        <title>Halobacillus sp. isolated from saltern.</title>
        <authorList>
            <person name="Won M."/>
            <person name="Lee C.-M."/>
            <person name="Woen H.-Y."/>
            <person name="Kwon S.-W."/>
        </authorList>
    </citation>
    <scope>NUCLEOTIDE SEQUENCE [LARGE SCALE GENOMIC DNA]</scope>
    <source>
        <strain evidence="1 2">SSBR10-3</strain>
    </source>
</reference>
<organism evidence="1 2">
    <name type="scientific">Halobacillus salinarum</name>
    <dbReference type="NCBI Taxonomy" id="2932257"/>
    <lineage>
        <taxon>Bacteria</taxon>
        <taxon>Bacillati</taxon>
        <taxon>Bacillota</taxon>
        <taxon>Bacilli</taxon>
        <taxon>Bacillales</taxon>
        <taxon>Bacillaceae</taxon>
        <taxon>Halobacillus</taxon>
    </lineage>
</organism>